<reference evidence="1 2" key="1">
    <citation type="journal article" date="2016" name="Mol. Biol. Evol.">
        <title>Comparative Genomics of Early-Diverging Mushroom-Forming Fungi Provides Insights into the Origins of Lignocellulose Decay Capabilities.</title>
        <authorList>
            <person name="Nagy L.G."/>
            <person name="Riley R."/>
            <person name="Tritt A."/>
            <person name="Adam C."/>
            <person name="Daum C."/>
            <person name="Floudas D."/>
            <person name="Sun H."/>
            <person name="Yadav J.S."/>
            <person name="Pangilinan J."/>
            <person name="Larsson K.H."/>
            <person name="Matsuura K."/>
            <person name="Barry K."/>
            <person name="Labutti K."/>
            <person name="Kuo R."/>
            <person name="Ohm R.A."/>
            <person name="Bhattacharya S.S."/>
            <person name="Shirouzu T."/>
            <person name="Yoshinaga Y."/>
            <person name="Martin F.M."/>
            <person name="Grigoriev I.V."/>
            <person name="Hibbett D.S."/>
        </authorList>
    </citation>
    <scope>NUCLEOTIDE SEQUENCE [LARGE SCALE GENOMIC DNA]</scope>
    <source>
        <strain evidence="1 2">CBS 109695</strain>
    </source>
</reference>
<sequence>MSFSTASAHPSPVKLPGFGLPLSFAEDNQSPQQGIFGEPFPNALAYNGSQ</sequence>
<evidence type="ECO:0000313" key="1">
    <source>
        <dbReference type="EMBL" id="KZP11255.1"/>
    </source>
</evidence>
<name>A0A166A4Z2_9AGAM</name>
<protein>
    <submittedName>
        <fullName evidence="1">Uncharacterized protein</fullName>
    </submittedName>
</protein>
<gene>
    <name evidence="1" type="ORF">FIBSPDRAFT_871773</name>
</gene>
<dbReference type="Proteomes" id="UP000076532">
    <property type="component" value="Unassembled WGS sequence"/>
</dbReference>
<keyword evidence="2" id="KW-1185">Reference proteome</keyword>
<evidence type="ECO:0000313" key="2">
    <source>
        <dbReference type="Proteomes" id="UP000076532"/>
    </source>
</evidence>
<accession>A0A166A4Z2</accession>
<dbReference type="EMBL" id="KV417666">
    <property type="protein sequence ID" value="KZP11255.1"/>
    <property type="molecule type" value="Genomic_DNA"/>
</dbReference>
<proteinExistence type="predicted"/>
<dbReference type="AlphaFoldDB" id="A0A166A4Z2"/>
<organism evidence="1 2">
    <name type="scientific">Athelia psychrophila</name>
    <dbReference type="NCBI Taxonomy" id="1759441"/>
    <lineage>
        <taxon>Eukaryota</taxon>
        <taxon>Fungi</taxon>
        <taxon>Dikarya</taxon>
        <taxon>Basidiomycota</taxon>
        <taxon>Agaricomycotina</taxon>
        <taxon>Agaricomycetes</taxon>
        <taxon>Agaricomycetidae</taxon>
        <taxon>Atheliales</taxon>
        <taxon>Atheliaceae</taxon>
        <taxon>Athelia</taxon>
    </lineage>
</organism>